<dbReference type="InterPro" id="IPR041542">
    <property type="entry name" value="GH43_C2"/>
</dbReference>
<evidence type="ECO:0000256" key="3">
    <source>
        <dbReference type="ARBA" id="ARBA00023295"/>
    </source>
</evidence>
<sequence length="545" mass="59486">MKKIFLPLVCYVLFSCGSNKQPNTQQSETATAQTETGTANPESAEAAAVTFTNPVLPGDYADPSVVRVGDDYWATATSSEWAPLFPILHSKNLVDWETVGHVFPDKLPGWADAHFWAPEISYDKGKYYIYYTAGKKGGNLCVGVASATNPTGPYTDHGPLVCQEAGSIDGYPIRDEKGELYLIWKEDGNSVKKPTPLWGQRMSEERTALLGEKFELFRNDPNTWEGGLVEGPALMKRNDYYYMFYAGDACCGRGCTYGVGVARAKNIRGPWEKYSGNPIMKANATWKCAGHGSVVTDAQGKDYFMYHAYSTDGFVYPGRQGLLDPITWGADNWPRFNANAPSVTAAAPHNQNAPDELDVQDEFSTKTLTPSWQWSVTAVPRFTLQNNDNGRLLLQAAPQKIGSLLGQRTKTADYTATTVLDAQALPKGTVASLSAIGDPDNAMGIGLSGNEILLWTTKGNKTSTVARAAAPKTGLIYFRLATQDGDKMQFSWSPDGQNWQSLNNNQALDAAYLPPWDRGIRVGLTAKGAAGTAATFDWFRIDYSS</sequence>
<evidence type="ECO:0000256" key="7">
    <source>
        <dbReference type="SAM" id="MobiDB-lite"/>
    </source>
</evidence>
<evidence type="ECO:0000256" key="6">
    <source>
        <dbReference type="RuleBase" id="RU361187"/>
    </source>
</evidence>
<dbReference type="Pfam" id="PF17851">
    <property type="entry name" value="GH43_C2"/>
    <property type="match status" value="1"/>
</dbReference>
<keyword evidence="10" id="KW-1185">Reference proteome</keyword>
<dbReference type="GO" id="GO:0005975">
    <property type="term" value="P:carbohydrate metabolic process"/>
    <property type="evidence" value="ECO:0007669"/>
    <property type="project" value="InterPro"/>
</dbReference>
<evidence type="ECO:0000256" key="1">
    <source>
        <dbReference type="ARBA" id="ARBA00009865"/>
    </source>
</evidence>
<dbReference type="InterPro" id="IPR023296">
    <property type="entry name" value="Glyco_hydro_beta-prop_sf"/>
</dbReference>
<evidence type="ECO:0000313" key="9">
    <source>
        <dbReference type="EMBL" id="GEO05165.1"/>
    </source>
</evidence>
<gene>
    <name evidence="9" type="ORF">AAE02nite_28290</name>
</gene>
<dbReference type="GO" id="GO:0004553">
    <property type="term" value="F:hydrolase activity, hydrolyzing O-glycosyl compounds"/>
    <property type="evidence" value="ECO:0007669"/>
    <property type="project" value="InterPro"/>
</dbReference>
<dbReference type="SUPFAM" id="SSF49899">
    <property type="entry name" value="Concanavalin A-like lectins/glucanases"/>
    <property type="match status" value="1"/>
</dbReference>
<keyword evidence="3 6" id="KW-0326">Glycosidase</keyword>
<dbReference type="CDD" id="cd08999">
    <property type="entry name" value="GH43_ABN-like"/>
    <property type="match status" value="1"/>
</dbReference>
<dbReference type="Proteomes" id="UP000321532">
    <property type="component" value="Unassembled WGS sequence"/>
</dbReference>
<dbReference type="AlphaFoldDB" id="A0A512AZM1"/>
<dbReference type="SUPFAM" id="SSF75005">
    <property type="entry name" value="Arabinanase/levansucrase/invertase"/>
    <property type="match status" value="1"/>
</dbReference>
<reference evidence="9 10" key="1">
    <citation type="submission" date="2019-07" db="EMBL/GenBank/DDBJ databases">
        <title>Whole genome shotgun sequence of Adhaeribacter aerolatus NBRC 106133.</title>
        <authorList>
            <person name="Hosoyama A."/>
            <person name="Uohara A."/>
            <person name="Ohji S."/>
            <person name="Ichikawa N."/>
        </authorList>
    </citation>
    <scope>NUCLEOTIDE SEQUENCE [LARGE SCALE GENOMIC DNA]</scope>
    <source>
        <strain evidence="9 10">NBRC 106133</strain>
    </source>
</reference>
<feature type="site" description="Important for catalytic activity, responsible for pKa modulation of the active site Glu and correct orientation of both the proton donor and substrate" evidence="5">
    <location>
        <position position="169"/>
    </location>
</feature>
<feature type="active site" description="Proton donor" evidence="4">
    <location>
        <position position="230"/>
    </location>
</feature>
<proteinExistence type="inferred from homology"/>
<evidence type="ECO:0000313" key="10">
    <source>
        <dbReference type="Proteomes" id="UP000321532"/>
    </source>
</evidence>
<feature type="region of interest" description="Disordered" evidence="7">
    <location>
        <begin position="20"/>
        <end position="44"/>
    </location>
</feature>
<dbReference type="PANTHER" id="PTHR42812:SF5">
    <property type="entry name" value="ENDO-ARABINASE"/>
    <property type="match status" value="1"/>
</dbReference>
<accession>A0A512AZM1</accession>
<dbReference type="Gene3D" id="2.115.10.20">
    <property type="entry name" value="Glycosyl hydrolase domain, family 43"/>
    <property type="match status" value="1"/>
</dbReference>
<name>A0A512AZM1_9BACT</name>
<evidence type="ECO:0000256" key="2">
    <source>
        <dbReference type="ARBA" id="ARBA00022801"/>
    </source>
</evidence>
<dbReference type="EMBL" id="BJYS01000020">
    <property type="protein sequence ID" value="GEO05165.1"/>
    <property type="molecule type" value="Genomic_DNA"/>
</dbReference>
<feature type="compositionally biased region" description="Low complexity" evidence="7">
    <location>
        <begin position="24"/>
        <end position="39"/>
    </location>
</feature>
<feature type="domain" description="Beta-xylosidase C-terminal Concanavalin A-like" evidence="8">
    <location>
        <begin position="360"/>
        <end position="541"/>
    </location>
</feature>
<dbReference type="Gene3D" id="2.60.120.200">
    <property type="match status" value="1"/>
</dbReference>
<dbReference type="InterPro" id="IPR006710">
    <property type="entry name" value="Glyco_hydro_43"/>
</dbReference>
<feature type="active site" description="Proton acceptor" evidence="4">
    <location>
        <position position="62"/>
    </location>
</feature>
<evidence type="ECO:0000256" key="5">
    <source>
        <dbReference type="PIRSR" id="PIRSR606710-2"/>
    </source>
</evidence>
<dbReference type="RefSeq" id="WP_246151039.1">
    <property type="nucleotide sequence ID" value="NZ_BJYS01000020.1"/>
</dbReference>
<dbReference type="PANTHER" id="PTHR42812">
    <property type="entry name" value="BETA-XYLOSIDASE"/>
    <property type="match status" value="1"/>
</dbReference>
<evidence type="ECO:0000259" key="8">
    <source>
        <dbReference type="Pfam" id="PF17851"/>
    </source>
</evidence>
<keyword evidence="2 6" id="KW-0378">Hydrolase</keyword>
<dbReference type="InterPro" id="IPR013320">
    <property type="entry name" value="ConA-like_dom_sf"/>
</dbReference>
<evidence type="ECO:0000256" key="4">
    <source>
        <dbReference type="PIRSR" id="PIRSR606710-1"/>
    </source>
</evidence>
<dbReference type="PROSITE" id="PS51257">
    <property type="entry name" value="PROKAR_LIPOPROTEIN"/>
    <property type="match status" value="1"/>
</dbReference>
<organism evidence="9 10">
    <name type="scientific">Adhaeribacter aerolatus</name>
    <dbReference type="NCBI Taxonomy" id="670289"/>
    <lineage>
        <taxon>Bacteria</taxon>
        <taxon>Pseudomonadati</taxon>
        <taxon>Bacteroidota</taxon>
        <taxon>Cytophagia</taxon>
        <taxon>Cytophagales</taxon>
        <taxon>Hymenobacteraceae</taxon>
        <taxon>Adhaeribacter</taxon>
    </lineage>
</organism>
<comment type="similarity">
    <text evidence="1 6">Belongs to the glycosyl hydrolase 43 family.</text>
</comment>
<dbReference type="InterPro" id="IPR051795">
    <property type="entry name" value="Glycosyl_Hydrlase_43"/>
</dbReference>
<comment type="caution">
    <text evidence="9">The sequence shown here is derived from an EMBL/GenBank/DDBJ whole genome shotgun (WGS) entry which is preliminary data.</text>
</comment>
<dbReference type="Pfam" id="PF04616">
    <property type="entry name" value="Glyco_hydro_43"/>
    <property type="match status" value="1"/>
</dbReference>
<protein>
    <submittedName>
        <fullName evidence="9">Beta-xylosidase</fullName>
    </submittedName>
</protein>